<dbReference type="InterPro" id="IPR050501">
    <property type="entry name" value="ICDH/IPMDH"/>
</dbReference>
<comment type="cofactor">
    <cofactor evidence="1">
        <name>Mn(2+)</name>
        <dbReference type="ChEBI" id="CHEBI:29035"/>
    </cofactor>
</comment>
<evidence type="ECO:0000256" key="4">
    <source>
        <dbReference type="ARBA" id="ARBA00011738"/>
    </source>
</evidence>
<dbReference type="GO" id="GO:0009098">
    <property type="term" value="P:L-leucine biosynthetic process"/>
    <property type="evidence" value="ECO:0007669"/>
    <property type="project" value="UniProtKB-KW"/>
</dbReference>
<evidence type="ECO:0000256" key="9">
    <source>
        <dbReference type="ARBA" id="ARBA00022842"/>
    </source>
</evidence>
<dbReference type="GO" id="GO:0000287">
    <property type="term" value="F:magnesium ion binding"/>
    <property type="evidence" value="ECO:0007669"/>
    <property type="project" value="InterPro"/>
</dbReference>
<comment type="cofactor">
    <cofactor evidence="2">
        <name>Mg(2+)</name>
        <dbReference type="ChEBI" id="CHEBI:18420"/>
    </cofactor>
</comment>
<comment type="subunit">
    <text evidence="4">Homodimer.</text>
</comment>
<evidence type="ECO:0000313" key="16">
    <source>
        <dbReference type="EMBL" id="GAQ94601.1"/>
    </source>
</evidence>
<proteinExistence type="inferred from homology"/>
<protein>
    <recommendedName>
        <fullName evidence="5">3-isopropylmalate dehydrogenase</fullName>
        <ecNumber evidence="5">1.1.1.85</ecNumber>
    </recommendedName>
    <alternativeName>
        <fullName evidence="14">3-IPM-DH</fullName>
    </alternativeName>
</protein>
<keyword evidence="12" id="KW-0464">Manganese</keyword>
<dbReference type="AlphaFoldDB" id="A0A0U9HQ84"/>
<evidence type="ECO:0000259" key="15">
    <source>
        <dbReference type="SMART" id="SM01329"/>
    </source>
</evidence>
<dbReference type="GO" id="GO:0003862">
    <property type="term" value="F:3-isopropylmalate dehydrogenase activity"/>
    <property type="evidence" value="ECO:0007669"/>
    <property type="project" value="UniProtKB-EC"/>
</dbReference>
<evidence type="ECO:0000256" key="11">
    <source>
        <dbReference type="ARBA" id="ARBA00023027"/>
    </source>
</evidence>
<sequence length="372" mass="41234">MDKKEINYGGYKMKTYKIAVIPGDGTGPEVIREGVKVLDAVSHRLGFKLDYTYYDFGGERYLRTGETLPDSAIEELKKFDAIYLGAIGHPQVKPGILEKGILLRIRFELDQYVNLRPVKLYPGVDCPLKDKKPEDIDFVVVRENTEGLYTGSGGFLKKGTPDEVAIQVSINTRKGVERCIRYAFEYCRKRNKNKKLTLCGKTNVLTFAFDLWERTFYEVAKEYPDITTDYAHVDAITMWFVKNPEWFDVIVTDNMFGDIITDLGAMIQGGMGIAAGGNINPEGVSMFEPIGGSAPKYTGKGVINPLAAICAAGMMLENLGEELAGKLIERAVMEVTSKHLKSLAAGKMGYSTAEVGDLVAKYVTELPLKLES</sequence>
<evidence type="ECO:0000256" key="14">
    <source>
        <dbReference type="ARBA" id="ARBA00033138"/>
    </source>
</evidence>
<dbReference type="PANTHER" id="PTHR43275:SF1">
    <property type="entry name" value="D-MALATE DEHYDROGENASE [DECARBOXYLATING]"/>
    <property type="match status" value="1"/>
</dbReference>
<evidence type="ECO:0000256" key="7">
    <source>
        <dbReference type="ARBA" id="ARBA00022605"/>
    </source>
</evidence>
<keyword evidence="17" id="KW-1185">Reference proteome</keyword>
<reference evidence="17" key="1">
    <citation type="submission" date="2016-01" db="EMBL/GenBank/DDBJ databases">
        <title>Draft genome sequence of Thermodesulfovibrio aggregans strain TGE-P1.</title>
        <authorList>
            <person name="Sekiguchi Y."/>
            <person name="Ohashi A."/>
            <person name="Matsuura N."/>
            <person name="Tourlousse M.D."/>
        </authorList>
    </citation>
    <scope>NUCLEOTIDE SEQUENCE [LARGE SCALE GENOMIC DNA]</scope>
    <source>
        <strain evidence="17">TGE-P1</strain>
    </source>
</reference>
<evidence type="ECO:0000256" key="2">
    <source>
        <dbReference type="ARBA" id="ARBA00001946"/>
    </source>
</evidence>
<dbReference type="SMART" id="SM01329">
    <property type="entry name" value="Iso_dh"/>
    <property type="match status" value="1"/>
</dbReference>
<dbReference type="InterPro" id="IPR024084">
    <property type="entry name" value="IsoPropMal-DH-like_dom"/>
</dbReference>
<evidence type="ECO:0000256" key="3">
    <source>
        <dbReference type="ARBA" id="ARBA00008319"/>
    </source>
</evidence>
<gene>
    <name evidence="16" type="ORF">TAGGR_1786</name>
</gene>
<organism evidence="16 17">
    <name type="scientific">Thermodesulfovibrio aggregans</name>
    <dbReference type="NCBI Taxonomy" id="86166"/>
    <lineage>
        <taxon>Bacteria</taxon>
        <taxon>Pseudomonadati</taxon>
        <taxon>Nitrospirota</taxon>
        <taxon>Thermodesulfovibrionia</taxon>
        <taxon>Thermodesulfovibrionales</taxon>
        <taxon>Thermodesulfovibrionaceae</taxon>
        <taxon>Thermodesulfovibrio</taxon>
    </lineage>
</organism>
<dbReference type="GO" id="GO:0051287">
    <property type="term" value="F:NAD binding"/>
    <property type="evidence" value="ECO:0007669"/>
    <property type="project" value="InterPro"/>
</dbReference>
<evidence type="ECO:0000256" key="6">
    <source>
        <dbReference type="ARBA" id="ARBA00022430"/>
    </source>
</evidence>
<comment type="similarity">
    <text evidence="3">Belongs to the isocitrate and isopropylmalate dehydrogenases family. LeuB type 1 subfamily.</text>
</comment>
<keyword evidence="8" id="KW-0479">Metal-binding</keyword>
<evidence type="ECO:0000256" key="1">
    <source>
        <dbReference type="ARBA" id="ARBA00001936"/>
    </source>
</evidence>
<name>A0A0U9HQ84_9BACT</name>
<dbReference type="InterPro" id="IPR019818">
    <property type="entry name" value="IsoCit/isopropylmalate_DH_CS"/>
</dbReference>
<keyword evidence="9" id="KW-0460">Magnesium</keyword>
<dbReference type="EMBL" id="BCNO01000001">
    <property type="protein sequence ID" value="GAQ94601.1"/>
    <property type="molecule type" value="Genomic_DNA"/>
</dbReference>
<dbReference type="Gene3D" id="3.40.718.10">
    <property type="entry name" value="Isopropylmalate Dehydrogenase"/>
    <property type="match status" value="1"/>
</dbReference>
<dbReference type="EC" id="1.1.1.85" evidence="5"/>
<dbReference type="FunFam" id="3.40.718.10:FF:000006">
    <property type="entry name" value="3-isopropylmalate dehydrogenase"/>
    <property type="match status" value="1"/>
</dbReference>
<keyword evidence="7" id="KW-0028">Amino-acid biosynthesis</keyword>
<dbReference type="PROSITE" id="PS00470">
    <property type="entry name" value="IDH_IMDH"/>
    <property type="match status" value="1"/>
</dbReference>
<feature type="domain" description="Isopropylmalate dehydrogenase-like" evidence="15">
    <location>
        <begin position="17"/>
        <end position="359"/>
    </location>
</feature>
<evidence type="ECO:0000313" key="17">
    <source>
        <dbReference type="Proteomes" id="UP000054976"/>
    </source>
</evidence>
<dbReference type="STRING" id="86166.TAGGR_1786"/>
<keyword evidence="6" id="KW-0432">Leucine biosynthesis</keyword>
<evidence type="ECO:0000256" key="10">
    <source>
        <dbReference type="ARBA" id="ARBA00023002"/>
    </source>
</evidence>
<comment type="caution">
    <text evidence="16">The sequence shown here is derived from an EMBL/GenBank/DDBJ whole genome shotgun (WGS) entry which is preliminary data.</text>
</comment>
<evidence type="ECO:0000256" key="8">
    <source>
        <dbReference type="ARBA" id="ARBA00022723"/>
    </source>
</evidence>
<evidence type="ECO:0000256" key="5">
    <source>
        <dbReference type="ARBA" id="ARBA00013101"/>
    </source>
</evidence>
<accession>A0A0U9HQ84</accession>
<dbReference type="SUPFAM" id="SSF53659">
    <property type="entry name" value="Isocitrate/Isopropylmalate dehydrogenase-like"/>
    <property type="match status" value="1"/>
</dbReference>
<dbReference type="PANTHER" id="PTHR43275">
    <property type="entry name" value="D-MALATE DEHYDROGENASE [DECARBOXYLATING]"/>
    <property type="match status" value="1"/>
</dbReference>
<evidence type="ECO:0000256" key="13">
    <source>
        <dbReference type="ARBA" id="ARBA00023304"/>
    </source>
</evidence>
<dbReference type="Pfam" id="PF00180">
    <property type="entry name" value="Iso_dh"/>
    <property type="match status" value="1"/>
</dbReference>
<dbReference type="NCBIfam" id="NF002898">
    <property type="entry name" value="PRK03437.1"/>
    <property type="match status" value="1"/>
</dbReference>
<keyword evidence="13" id="KW-0100">Branched-chain amino acid biosynthesis</keyword>
<dbReference type="Proteomes" id="UP000054976">
    <property type="component" value="Unassembled WGS sequence"/>
</dbReference>
<keyword evidence="10" id="KW-0560">Oxidoreductase</keyword>
<keyword evidence="11" id="KW-0520">NAD</keyword>
<evidence type="ECO:0000256" key="12">
    <source>
        <dbReference type="ARBA" id="ARBA00023211"/>
    </source>
</evidence>